<evidence type="ECO:0000256" key="7">
    <source>
        <dbReference type="ARBA" id="ARBA00022553"/>
    </source>
</evidence>
<evidence type="ECO:0000256" key="16">
    <source>
        <dbReference type="ARBA" id="ARBA00053494"/>
    </source>
</evidence>
<dbReference type="GO" id="GO:0019901">
    <property type="term" value="F:protein kinase binding"/>
    <property type="evidence" value="ECO:0007669"/>
    <property type="project" value="UniProtKB-ARBA"/>
</dbReference>
<dbReference type="InterPro" id="IPR040040">
    <property type="entry name" value="ATG11"/>
</dbReference>
<dbReference type="GO" id="GO:0008285">
    <property type="term" value="P:negative regulation of cell population proliferation"/>
    <property type="evidence" value="ECO:0007669"/>
    <property type="project" value="UniProtKB-ARBA"/>
</dbReference>
<evidence type="ECO:0000313" key="23">
    <source>
        <dbReference type="EnsemblMetazoa" id="AMIN001638-PA"/>
    </source>
</evidence>
<dbReference type="GO" id="GO:0060090">
    <property type="term" value="F:molecular adaptor activity"/>
    <property type="evidence" value="ECO:0007669"/>
    <property type="project" value="TreeGrafter"/>
</dbReference>
<dbReference type="Pfam" id="PF04108">
    <property type="entry name" value="ATG17_like"/>
    <property type="match status" value="1"/>
</dbReference>
<feature type="compositionally biased region" description="Polar residues" evidence="20">
    <location>
        <begin position="635"/>
        <end position="650"/>
    </location>
</feature>
<organism evidence="23 24">
    <name type="scientific">Anopheles minimus</name>
    <dbReference type="NCBI Taxonomy" id="112268"/>
    <lineage>
        <taxon>Eukaryota</taxon>
        <taxon>Metazoa</taxon>
        <taxon>Ecdysozoa</taxon>
        <taxon>Arthropoda</taxon>
        <taxon>Hexapoda</taxon>
        <taxon>Insecta</taxon>
        <taxon>Pterygota</taxon>
        <taxon>Neoptera</taxon>
        <taxon>Endopterygota</taxon>
        <taxon>Diptera</taxon>
        <taxon>Nematocera</taxon>
        <taxon>Culicoidea</taxon>
        <taxon>Culicidae</taxon>
        <taxon>Anophelinae</taxon>
        <taxon>Anopheles</taxon>
    </lineage>
</organism>
<evidence type="ECO:0000256" key="15">
    <source>
        <dbReference type="ARBA" id="ARBA00023306"/>
    </source>
</evidence>
<dbReference type="Proteomes" id="UP000075920">
    <property type="component" value="Unassembled WGS sequence"/>
</dbReference>
<keyword evidence="24" id="KW-1185">Reference proteome</keyword>
<dbReference type="VEuPathDB" id="VectorBase:AMIN001638"/>
<evidence type="ECO:0000256" key="9">
    <source>
        <dbReference type="ARBA" id="ARBA00023006"/>
    </source>
</evidence>
<feature type="domain" description="Autophagy protein ATG17-like" evidence="21">
    <location>
        <begin position="116"/>
        <end position="545"/>
    </location>
</feature>
<keyword evidence="14" id="KW-0539">Nucleus</keyword>
<dbReference type="GO" id="GO:0061709">
    <property type="term" value="P:reticulophagy"/>
    <property type="evidence" value="ECO:0007669"/>
    <property type="project" value="TreeGrafter"/>
</dbReference>
<accession>A0A182VU95</accession>
<comment type="subcellular location">
    <subcellularLocation>
        <location evidence="4">Cytoplasm</location>
        <location evidence="4">Cytosol</location>
    </subcellularLocation>
    <subcellularLocation>
        <location evidence="3">Lysosome</location>
    </subcellularLocation>
    <subcellularLocation>
        <location evidence="1">Nucleus</location>
    </subcellularLocation>
    <subcellularLocation>
        <location evidence="2">Preautophagosomal structure</location>
    </subcellularLocation>
</comment>
<dbReference type="CDD" id="cd17060">
    <property type="entry name" value="Ubl_RB1CC1"/>
    <property type="match status" value="1"/>
</dbReference>
<evidence type="ECO:0000256" key="8">
    <source>
        <dbReference type="ARBA" id="ARBA00022927"/>
    </source>
</evidence>
<feature type="region of interest" description="Disordered" evidence="20">
    <location>
        <begin position="248"/>
        <end position="291"/>
    </location>
</feature>
<feature type="compositionally biased region" description="Acidic residues" evidence="20">
    <location>
        <begin position="1548"/>
        <end position="1559"/>
    </location>
</feature>
<dbReference type="FunFam" id="3.10.20.90:FF:000049">
    <property type="entry name" value="RB1-inducible coiled-coil protein 1 isoform X1"/>
    <property type="match status" value="1"/>
</dbReference>
<evidence type="ECO:0000256" key="13">
    <source>
        <dbReference type="ARBA" id="ARBA00023228"/>
    </source>
</evidence>
<dbReference type="GO" id="GO:0000422">
    <property type="term" value="P:autophagy of mitochondrion"/>
    <property type="evidence" value="ECO:0007669"/>
    <property type="project" value="TreeGrafter"/>
</dbReference>
<evidence type="ECO:0000256" key="18">
    <source>
        <dbReference type="ARBA" id="ARBA00080154"/>
    </source>
</evidence>
<dbReference type="InterPro" id="IPR019460">
    <property type="entry name" value="Atg11_C"/>
</dbReference>
<name>A0A182VU95_9DIPT</name>
<feature type="coiled-coil region" evidence="19">
    <location>
        <begin position="360"/>
        <end position="398"/>
    </location>
</feature>
<feature type="region of interest" description="Disordered" evidence="20">
    <location>
        <begin position="1548"/>
        <end position="1569"/>
    </location>
</feature>
<dbReference type="GO" id="GO:0034045">
    <property type="term" value="C:phagophore assembly site membrane"/>
    <property type="evidence" value="ECO:0007669"/>
    <property type="project" value="TreeGrafter"/>
</dbReference>
<feature type="region of interest" description="Disordered" evidence="20">
    <location>
        <begin position="886"/>
        <end position="908"/>
    </location>
</feature>
<feature type="compositionally biased region" description="Polar residues" evidence="20">
    <location>
        <begin position="263"/>
        <end position="273"/>
    </location>
</feature>
<feature type="coiled-coil region" evidence="19">
    <location>
        <begin position="1027"/>
        <end position="1108"/>
    </location>
</feature>
<feature type="compositionally biased region" description="Basic and acidic residues" evidence="20">
    <location>
        <begin position="888"/>
        <end position="898"/>
    </location>
</feature>
<dbReference type="GO" id="GO:1990316">
    <property type="term" value="C:Atg1/ULK1 kinase complex"/>
    <property type="evidence" value="ECO:0007669"/>
    <property type="project" value="TreeGrafter"/>
</dbReference>
<evidence type="ECO:0000256" key="3">
    <source>
        <dbReference type="ARBA" id="ARBA00004371"/>
    </source>
</evidence>
<keyword evidence="9" id="KW-0072">Autophagy</keyword>
<feature type="coiled-coil region" evidence="19">
    <location>
        <begin position="1216"/>
        <end position="1312"/>
    </location>
</feature>
<evidence type="ECO:0000256" key="2">
    <source>
        <dbReference type="ARBA" id="ARBA00004329"/>
    </source>
</evidence>
<evidence type="ECO:0000256" key="6">
    <source>
        <dbReference type="ARBA" id="ARBA00022490"/>
    </source>
</evidence>
<protein>
    <recommendedName>
        <fullName evidence="17">RB1-inducible coiled-coil protein 1</fullName>
    </recommendedName>
    <alternativeName>
        <fullName evidence="18">FAK family kinase-interacting protein of 200 kDa</fullName>
    </alternativeName>
</protein>
<keyword evidence="8" id="KW-0653">Protein transport</keyword>
<sequence length="1587" mass="177915">MFVFHVDQGRMLTFKTEWMFEDIRKLKEMIERNHAIPARSIVLLVSGGQLLKDDSRACEYATGTDTNPVYMFCTMVGESPLLSPGTIKETEVDLEGLVRKCLELPISFATLAARAQLAQKIFEMGREELRRCETLVHDQHLQQQGWAAVVANMEDAIKVFQERCEYFNDNYEKQLQKHEEHKAILHNFDKSLQQLAHIPILPSLMENAESRPYGMFDEEFNRSVTTNSGASRTASNNEQSDNVASGAIESTDQPADGNPSDDPATQSAHSAELQNPDAAESGAETATTEEGATYEKVLERVKCISLLDWISAMEGQLALKRMAEECRINIDKFNRAQLINLNERFEKAMKQSQSLDIKVVKGLEERLRGLDELLASAKKVLEDQNARAQGILKNQERATKIGDVSVLPDLCSMHQNTLQLMKDNHKELLEYRRRCTAAKDELGLNLTKRIKYIMTVETKVHELDSTLQLYHTSLQRLEKHLSIIEQIHMVPSMYLKAVAEVVRRRMFSSAFLSWAFKQASGLLAIYNEEVKRRKNFSSEFEGHFLSTLFPGMNDLPPDYAIQAPKVFDSSLPALDMQDLEELSRYLPELTEEIPLPNIASVIDFFQTRSVEQQQLQQNEGSRAEKDDTSVRSKDNATASSNDNVESSNVADLQPGVKESDKVGAESETDTEDYEKVQNQSPLEGCSRQEDAPKMPVAVTCSVATCTEPVETVCAETLTEVRFDDILSPNATERTAITGTNSTTNTASCMATNILTTSTSTASTNTVGTVSAPGEHGVRAVATEPLAGYHPAIPEENASSGVGVVTANLDGRCPLYVPSTLEGGRRLRKGIFTRTSSSERSSSSQELLLLALMEPSPGNVVLRSPGEEGEFINSEFYIDESLPSSAASVERRQQLDHHHQQQQHQQQQQPYYVQDIRHSFADCLLARGRSSYDEGTVIMLLQDNLGTTRLEVERLKGFLSRSHDLSQDLIMMLRDKLARVRTEADSNRTLFLAELDAMRRAWNDIQQLARNRERETIQQLTVDHELEMNDLRKSVHQMDDEIQSLRSDNSTMKASHIETVSSYEQEKKELNEQIAQLRKAIDRQECQLANSEKDRKQAIQETVEQLEHKHRTELESLRGRFRLMATSMDRSPSDTSLEKIEKPDMIDIGTHEQLLVQMRDDFQRDKERAVRAAVEEERQRWEANAAGSSGVAIGSAGSAGRLHRSYGAAGSPGGGSQDVYKRILDEKDRQLDELREKETQLTREVMRMRETIESLTDPELSPLHDRSCREQLEALESERQQMAEELAKLHGSVKMLEQEKGTLARELRKQRKDSPQLLTCSEGDIVAFVWNTTYAQYTIVQPLNSEFIYFMHESSYKELDITPPEKNELPSVLFGFGKVMRKDFCHARKDDNRYGVSRGTRFYRVKLKAASVTKKSEDRLSSSRGSGLVEDMSVSYQHPPTAVVTIEMQSSSNTAPISTSATGRLIDSFAQTEQPTSSSTTALTEAMLIGDGSKSPTGTSRDMIDSGVVEQQRSSYRERNISITDEDDMVAGIGSTGSIDRIRYQSVCEEEDPAGEDDTDGGLPESTGGSSATLMLLKAFLLLNGDEE</sequence>
<feature type="compositionally biased region" description="Basic and acidic residues" evidence="20">
    <location>
        <begin position="621"/>
        <end position="634"/>
    </location>
</feature>
<evidence type="ECO:0000256" key="10">
    <source>
        <dbReference type="ARBA" id="ARBA00023015"/>
    </source>
</evidence>
<keyword evidence="12" id="KW-0804">Transcription</keyword>
<dbReference type="GO" id="GO:0061723">
    <property type="term" value="P:glycophagy"/>
    <property type="evidence" value="ECO:0007669"/>
    <property type="project" value="TreeGrafter"/>
</dbReference>
<dbReference type="GO" id="GO:0034727">
    <property type="term" value="P:piecemeal microautophagy of the nucleus"/>
    <property type="evidence" value="ECO:0007669"/>
    <property type="project" value="TreeGrafter"/>
</dbReference>
<comment type="function">
    <text evidence="16">Involved in autophagy. Regulates early events but also late events of autophagosome formation through direct interaction with Atg16L1. Required for the formation of the autophagosome-like double-membrane structure that surrounds the Salmonella-containing vacuole (SCV) during S.typhimurium infection and subsequent xenophagy. Involved in repair of DNA damage caused by ionizing radiation, which subsequently improves cell survival by decreasing apoptosis. Inhibits PTK2/FAK1 and PTK2B/PYK2 kinase activity, affecting their downstream signaling pathways. Plays a role as a modulator of TGF-beta-signaling by restricting substrate specificity of RNF111. Functions as a DNA-binding transcription factor. Is a potent regulator of the RB1 pathway through induction of RB1 expression. Plays a crucial role in muscular differentiation. Plays an indispensable role in fetal hematopoiesis and in the regulation of neuronal homeostasis.</text>
</comment>
<dbReference type="GO" id="GO:0005764">
    <property type="term" value="C:lysosome"/>
    <property type="evidence" value="ECO:0007669"/>
    <property type="project" value="UniProtKB-SubCell"/>
</dbReference>
<keyword evidence="7" id="KW-0597">Phosphoprotein</keyword>
<dbReference type="GO" id="GO:0031090">
    <property type="term" value="C:organelle membrane"/>
    <property type="evidence" value="ECO:0007669"/>
    <property type="project" value="UniProtKB-ARBA"/>
</dbReference>
<dbReference type="PANTHER" id="PTHR13222">
    <property type="entry name" value="RB1-INDUCIBLE COILED-COIL"/>
    <property type="match status" value="1"/>
</dbReference>
<evidence type="ECO:0000256" key="5">
    <source>
        <dbReference type="ARBA" id="ARBA00022448"/>
    </source>
</evidence>
<keyword evidence="15" id="KW-0131">Cell cycle</keyword>
<keyword evidence="11 19" id="KW-0175">Coiled coil</keyword>
<dbReference type="Pfam" id="PF10377">
    <property type="entry name" value="ATG11"/>
    <property type="match status" value="1"/>
</dbReference>
<evidence type="ECO:0000256" key="19">
    <source>
        <dbReference type="SAM" id="Coils"/>
    </source>
</evidence>
<feature type="domain" description="Autophagy-related protein 11 C-terminal" evidence="22">
    <location>
        <begin position="1282"/>
        <end position="1407"/>
    </location>
</feature>
<evidence type="ECO:0000259" key="22">
    <source>
        <dbReference type="Pfam" id="PF10377"/>
    </source>
</evidence>
<evidence type="ECO:0000259" key="21">
    <source>
        <dbReference type="Pfam" id="PF04108"/>
    </source>
</evidence>
<reference evidence="23" key="2">
    <citation type="submission" date="2020-05" db="UniProtKB">
        <authorList>
            <consortium name="EnsemblMetazoa"/>
        </authorList>
    </citation>
    <scope>IDENTIFICATION</scope>
    <source>
        <strain evidence="23">MINIMUS1</strain>
    </source>
</reference>
<feature type="region of interest" description="Disordered" evidence="20">
    <location>
        <begin position="612"/>
        <end position="689"/>
    </location>
</feature>
<keyword evidence="10" id="KW-0805">Transcription regulation</keyword>
<evidence type="ECO:0000256" key="1">
    <source>
        <dbReference type="ARBA" id="ARBA00004123"/>
    </source>
</evidence>
<evidence type="ECO:0000256" key="11">
    <source>
        <dbReference type="ARBA" id="ARBA00023054"/>
    </source>
</evidence>
<dbReference type="InterPro" id="IPR045326">
    <property type="entry name" value="ATG17-like_dom"/>
</dbReference>
<evidence type="ECO:0000256" key="14">
    <source>
        <dbReference type="ARBA" id="ARBA00023242"/>
    </source>
</evidence>
<evidence type="ECO:0000313" key="24">
    <source>
        <dbReference type="Proteomes" id="UP000075920"/>
    </source>
</evidence>
<dbReference type="GO" id="GO:0000045">
    <property type="term" value="P:autophagosome assembly"/>
    <property type="evidence" value="ECO:0007669"/>
    <property type="project" value="InterPro"/>
</dbReference>
<dbReference type="GO" id="GO:0034517">
    <property type="term" value="P:ribophagy"/>
    <property type="evidence" value="ECO:0007669"/>
    <property type="project" value="TreeGrafter"/>
</dbReference>
<evidence type="ECO:0000256" key="12">
    <source>
        <dbReference type="ARBA" id="ARBA00023163"/>
    </source>
</evidence>
<dbReference type="GO" id="GO:0005829">
    <property type="term" value="C:cytosol"/>
    <property type="evidence" value="ECO:0007669"/>
    <property type="project" value="UniProtKB-SubCell"/>
</dbReference>
<dbReference type="PANTHER" id="PTHR13222:SF1">
    <property type="entry name" value="RB1-INDUCIBLE COILED-COIL PROTEIN 1"/>
    <property type="match status" value="1"/>
</dbReference>
<keyword evidence="6" id="KW-0963">Cytoplasm</keyword>
<keyword evidence="13" id="KW-0458">Lysosome</keyword>
<dbReference type="STRING" id="112268.A0A182VU95"/>
<keyword evidence="5" id="KW-0813">Transport</keyword>
<evidence type="ECO:0000256" key="20">
    <source>
        <dbReference type="SAM" id="MobiDB-lite"/>
    </source>
</evidence>
<reference evidence="24" key="1">
    <citation type="submission" date="2013-03" db="EMBL/GenBank/DDBJ databases">
        <title>The Genome Sequence of Anopheles minimus MINIMUS1.</title>
        <authorList>
            <consortium name="The Broad Institute Genomics Platform"/>
            <person name="Neafsey D.E."/>
            <person name="Walton C."/>
            <person name="Walker B."/>
            <person name="Young S.K."/>
            <person name="Zeng Q."/>
            <person name="Gargeya S."/>
            <person name="Fitzgerald M."/>
            <person name="Haas B."/>
            <person name="Abouelleil A."/>
            <person name="Allen A.W."/>
            <person name="Alvarado L."/>
            <person name="Arachchi H.M."/>
            <person name="Berlin A.M."/>
            <person name="Chapman S.B."/>
            <person name="Gainer-Dewar J."/>
            <person name="Goldberg J."/>
            <person name="Griggs A."/>
            <person name="Gujja S."/>
            <person name="Hansen M."/>
            <person name="Howarth C."/>
            <person name="Imamovic A."/>
            <person name="Ireland A."/>
            <person name="Larimer J."/>
            <person name="McCowan C."/>
            <person name="Murphy C."/>
            <person name="Pearson M."/>
            <person name="Poon T.W."/>
            <person name="Priest M."/>
            <person name="Roberts A."/>
            <person name="Saif S."/>
            <person name="Shea T."/>
            <person name="Sisk P."/>
            <person name="Sykes S."/>
            <person name="Wortman J."/>
            <person name="Nusbaum C."/>
            <person name="Birren B."/>
        </authorList>
    </citation>
    <scope>NUCLEOTIDE SEQUENCE [LARGE SCALE GENOMIC DNA]</scope>
    <source>
        <strain evidence="24">MINIMUS1</strain>
    </source>
</reference>
<evidence type="ECO:0000256" key="4">
    <source>
        <dbReference type="ARBA" id="ARBA00004514"/>
    </source>
</evidence>
<dbReference type="GO" id="GO:0005634">
    <property type="term" value="C:nucleus"/>
    <property type="evidence" value="ECO:0007669"/>
    <property type="project" value="UniProtKB-SubCell"/>
</dbReference>
<proteinExistence type="predicted"/>
<dbReference type="EnsemblMetazoa" id="AMIN001638-RA">
    <property type="protein sequence ID" value="AMIN001638-PA"/>
    <property type="gene ID" value="AMIN001638"/>
</dbReference>
<dbReference type="GO" id="GO:0015031">
    <property type="term" value="P:protein transport"/>
    <property type="evidence" value="ECO:0007669"/>
    <property type="project" value="UniProtKB-KW"/>
</dbReference>
<evidence type="ECO:0000256" key="17">
    <source>
        <dbReference type="ARBA" id="ARBA00069790"/>
    </source>
</evidence>
<feature type="region of interest" description="Disordered" evidence="20">
    <location>
        <begin position="1491"/>
        <end position="1512"/>
    </location>
</feature>
<feature type="compositionally biased region" description="Low complexity" evidence="20">
    <location>
        <begin position="278"/>
        <end position="291"/>
    </location>
</feature>